<dbReference type="Proteomes" id="UP001151760">
    <property type="component" value="Unassembled WGS sequence"/>
</dbReference>
<dbReference type="EMBL" id="BQNB010018318">
    <property type="protein sequence ID" value="GJT73067.1"/>
    <property type="molecule type" value="Genomic_DNA"/>
</dbReference>
<sequence>MTMGKESMKDPVPGDLPPTPFLGHSKEQIVVQLGPVHDKEKIVREEEHDYDIPLHDGVMQPLTPHITPPDDDYVAPATNPILDKQLNEFREEFYDITRVAKKAKGNPVNNVKELSVNKEKGNPINNVKELSDITRMSADVARGHDGDGGGDDRPALHQESGQAAYPPGDPEPWVKEDHESTWPRLDPV</sequence>
<gene>
    <name evidence="2" type="ORF">Tco_1032353</name>
</gene>
<reference evidence="2" key="2">
    <citation type="submission" date="2022-01" db="EMBL/GenBank/DDBJ databases">
        <authorList>
            <person name="Yamashiro T."/>
            <person name="Shiraishi A."/>
            <person name="Satake H."/>
            <person name="Nakayama K."/>
        </authorList>
    </citation>
    <scope>NUCLEOTIDE SEQUENCE</scope>
</reference>
<accession>A0ABQ5GBL2</accession>
<keyword evidence="3" id="KW-1185">Reference proteome</keyword>
<feature type="region of interest" description="Disordered" evidence="1">
    <location>
        <begin position="113"/>
        <end position="188"/>
    </location>
</feature>
<organism evidence="2 3">
    <name type="scientific">Tanacetum coccineum</name>
    <dbReference type="NCBI Taxonomy" id="301880"/>
    <lineage>
        <taxon>Eukaryota</taxon>
        <taxon>Viridiplantae</taxon>
        <taxon>Streptophyta</taxon>
        <taxon>Embryophyta</taxon>
        <taxon>Tracheophyta</taxon>
        <taxon>Spermatophyta</taxon>
        <taxon>Magnoliopsida</taxon>
        <taxon>eudicotyledons</taxon>
        <taxon>Gunneridae</taxon>
        <taxon>Pentapetalae</taxon>
        <taxon>asterids</taxon>
        <taxon>campanulids</taxon>
        <taxon>Asterales</taxon>
        <taxon>Asteraceae</taxon>
        <taxon>Asteroideae</taxon>
        <taxon>Anthemideae</taxon>
        <taxon>Anthemidinae</taxon>
        <taxon>Tanacetum</taxon>
    </lineage>
</organism>
<proteinExistence type="predicted"/>
<protein>
    <submittedName>
        <fullName evidence="2">Uncharacterized protein</fullName>
    </submittedName>
</protein>
<reference evidence="2" key="1">
    <citation type="journal article" date="2022" name="Int. J. Mol. Sci.">
        <title>Draft Genome of Tanacetum Coccineum: Genomic Comparison of Closely Related Tanacetum-Family Plants.</title>
        <authorList>
            <person name="Yamashiro T."/>
            <person name="Shiraishi A."/>
            <person name="Nakayama K."/>
            <person name="Satake H."/>
        </authorList>
    </citation>
    <scope>NUCLEOTIDE SEQUENCE</scope>
</reference>
<evidence type="ECO:0000313" key="3">
    <source>
        <dbReference type="Proteomes" id="UP001151760"/>
    </source>
</evidence>
<evidence type="ECO:0000256" key="1">
    <source>
        <dbReference type="SAM" id="MobiDB-lite"/>
    </source>
</evidence>
<feature type="compositionally biased region" description="Basic and acidic residues" evidence="1">
    <location>
        <begin position="172"/>
        <end position="188"/>
    </location>
</feature>
<name>A0ABQ5GBL2_9ASTR</name>
<feature type="region of interest" description="Disordered" evidence="1">
    <location>
        <begin position="1"/>
        <end position="22"/>
    </location>
</feature>
<feature type="compositionally biased region" description="Basic and acidic residues" evidence="1">
    <location>
        <begin position="141"/>
        <end position="156"/>
    </location>
</feature>
<comment type="caution">
    <text evidence="2">The sequence shown here is derived from an EMBL/GenBank/DDBJ whole genome shotgun (WGS) entry which is preliminary data.</text>
</comment>
<evidence type="ECO:0000313" key="2">
    <source>
        <dbReference type="EMBL" id="GJT73067.1"/>
    </source>
</evidence>